<dbReference type="InterPro" id="IPR055259">
    <property type="entry name" value="YkvP/CgeB_Glyco_trans-like"/>
</dbReference>
<gene>
    <name evidence="2" type="ORF">Cspa_c45500</name>
</gene>
<dbReference type="AlphaFoldDB" id="M1MQ40"/>
<dbReference type="KEGG" id="csr:Cspa_c45500"/>
<sequence length="401" mass="47249">MRIVFVNLHCNVFFIKPFNHILQGNKLKTFKQRYLLDYAIKKGIKVVNYINDEGTTAPKWMNKYSSNNLGRVQESKLVFWKNHIDVSKIEIITDIKSIQKDDIVMISYYYRDQMKCLKNVNGYKVVLGQHFISLYSNPNLSKMGVNCFVNEVDVSKNKFINKYFNLNNVNQYILPFVFQDRFKKKVSADRRKNKALAIGTLSTVKGAGYDEYVKFTGTYWVQPIRREILLKKNKLVEYIDSNISYIFEDKTYEIIEKDLVIIKELKKVYNWFHGWRQTNYLSFDMVDRFNEYKMFICPEEAIGMPGIGFVEGMACGCAYIGLDHDMYKCLGLIPGIHYIAYDGTLEDLIEKIKYYQEHNEELEIIAKAGYSYVRKNFNQTIVAKKFFDYIKVRAQENFEGR</sequence>
<dbReference type="PATRIC" id="fig|931276.5.peg.4586"/>
<accession>M1MQ40</accession>
<reference evidence="2 3" key="1">
    <citation type="submission" date="2013-02" db="EMBL/GenBank/DDBJ databases">
        <title>Genome sequence of Clostridium saccharoperbutylacetonicum N1-4(HMT).</title>
        <authorList>
            <person name="Poehlein A."/>
            <person name="Daniel R."/>
        </authorList>
    </citation>
    <scope>NUCLEOTIDE SEQUENCE [LARGE SCALE GENOMIC DNA]</scope>
    <source>
        <strain evidence="3">N1-4(HMT)</strain>
    </source>
</reference>
<dbReference type="EMBL" id="CP004121">
    <property type="protein sequence ID" value="AGF58303.1"/>
    <property type="molecule type" value="Genomic_DNA"/>
</dbReference>
<evidence type="ECO:0000313" key="2">
    <source>
        <dbReference type="EMBL" id="AGF58303.1"/>
    </source>
</evidence>
<dbReference type="Proteomes" id="UP000011728">
    <property type="component" value="Chromosome"/>
</dbReference>
<evidence type="ECO:0000259" key="1">
    <source>
        <dbReference type="Pfam" id="PF13524"/>
    </source>
</evidence>
<organism evidence="2 3">
    <name type="scientific">Clostridium saccharoperbutylacetonicum N1-4(HMT)</name>
    <dbReference type="NCBI Taxonomy" id="931276"/>
    <lineage>
        <taxon>Bacteria</taxon>
        <taxon>Bacillati</taxon>
        <taxon>Bacillota</taxon>
        <taxon>Clostridia</taxon>
        <taxon>Eubacteriales</taxon>
        <taxon>Clostridiaceae</taxon>
        <taxon>Clostridium</taxon>
    </lineage>
</organism>
<dbReference type="OrthoDB" id="5121913at2"/>
<dbReference type="Gene3D" id="3.40.50.2000">
    <property type="entry name" value="Glycogen Phosphorylase B"/>
    <property type="match status" value="1"/>
</dbReference>
<keyword evidence="2" id="KW-0808">Transferase</keyword>
<proteinExistence type="predicted"/>
<dbReference type="RefSeq" id="WP_015394614.1">
    <property type="nucleotide sequence ID" value="NC_020291.1"/>
</dbReference>
<keyword evidence="3" id="KW-1185">Reference proteome</keyword>
<feature type="domain" description="Spore protein YkvP/CgeB glycosyl transferase-like" evidence="1">
    <location>
        <begin position="284"/>
        <end position="378"/>
    </location>
</feature>
<evidence type="ECO:0000313" key="3">
    <source>
        <dbReference type="Proteomes" id="UP000011728"/>
    </source>
</evidence>
<dbReference type="SUPFAM" id="SSF53756">
    <property type="entry name" value="UDP-Glycosyltransferase/glycogen phosphorylase"/>
    <property type="match status" value="1"/>
</dbReference>
<dbReference type="HOGENOM" id="CLU_670635_0_0_9"/>
<protein>
    <submittedName>
        <fullName evidence="2">Glycosyltransferase</fullName>
    </submittedName>
</protein>
<name>M1MQ40_9CLOT</name>
<dbReference type="eggNOG" id="COG1208">
    <property type="taxonomic scope" value="Bacteria"/>
</dbReference>
<dbReference type="GO" id="GO:0016740">
    <property type="term" value="F:transferase activity"/>
    <property type="evidence" value="ECO:0007669"/>
    <property type="project" value="UniProtKB-KW"/>
</dbReference>
<dbReference type="Pfam" id="PF13524">
    <property type="entry name" value="Glyco_trans_1_2"/>
    <property type="match status" value="1"/>
</dbReference>